<accession>A0A9Q0H3X5</accession>
<evidence type="ECO:0000313" key="1">
    <source>
        <dbReference type="EMBL" id="KAJ4958754.1"/>
    </source>
</evidence>
<keyword evidence="2" id="KW-1185">Reference proteome</keyword>
<evidence type="ECO:0000313" key="2">
    <source>
        <dbReference type="Proteomes" id="UP001141806"/>
    </source>
</evidence>
<gene>
    <name evidence="1" type="ORF">NE237_025865</name>
</gene>
<organism evidence="1 2">
    <name type="scientific">Protea cynaroides</name>
    <dbReference type="NCBI Taxonomy" id="273540"/>
    <lineage>
        <taxon>Eukaryota</taxon>
        <taxon>Viridiplantae</taxon>
        <taxon>Streptophyta</taxon>
        <taxon>Embryophyta</taxon>
        <taxon>Tracheophyta</taxon>
        <taxon>Spermatophyta</taxon>
        <taxon>Magnoliopsida</taxon>
        <taxon>Proteales</taxon>
        <taxon>Proteaceae</taxon>
        <taxon>Protea</taxon>
    </lineage>
</organism>
<dbReference type="AlphaFoldDB" id="A0A9Q0H3X5"/>
<comment type="caution">
    <text evidence="1">The sequence shown here is derived from an EMBL/GenBank/DDBJ whole genome shotgun (WGS) entry which is preliminary data.</text>
</comment>
<dbReference type="EMBL" id="JAMYWD010000010">
    <property type="protein sequence ID" value="KAJ4958754.1"/>
    <property type="molecule type" value="Genomic_DNA"/>
</dbReference>
<sequence length="115" mass="12642">MLQALNENCCLPVVKTFGTSEFWKLQVLIRLLRAQHTHLEGRTVSSTPGPAVEVHLATRESRFDEKIVNSLNLAGTISGCIGFLAAVFCQKADAVISVERKSFMVSDFQAVAFTQ</sequence>
<dbReference type="Proteomes" id="UP001141806">
    <property type="component" value="Unassembled WGS sequence"/>
</dbReference>
<reference evidence="1" key="1">
    <citation type="journal article" date="2023" name="Plant J.">
        <title>The genome of the king protea, Protea cynaroides.</title>
        <authorList>
            <person name="Chang J."/>
            <person name="Duong T.A."/>
            <person name="Schoeman C."/>
            <person name="Ma X."/>
            <person name="Roodt D."/>
            <person name="Barker N."/>
            <person name="Li Z."/>
            <person name="Van de Peer Y."/>
            <person name="Mizrachi E."/>
        </authorList>
    </citation>
    <scope>NUCLEOTIDE SEQUENCE</scope>
    <source>
        <tissue evidence="1">Young leaves</tissue>
    </source>
</reference>
<protein>
    <submittedName>
        <fullName evidence="1">Uncharacterized protein</fullName>
    </submittedName>
</protein>
<name>A0A9Q0H3X5_9MAGN</name>
<proteinExistence type="predicted"/>